<dbReference type="RefSeq" id="WP_188898171.1">
    <property type="nucleotide sequence ID" value="NZ_BMKS01000001.1"/>
</dbReference>
<organism evidence="9 10">
    <name type="scientific">Caldovatus sediminis</name>
    <dbReference type="NCBI Taxonomy" id="2041189"/>
    <lineage>
        <taxon>Bacteria</taxon>
        <taxon>Pseudomonadati</taxon>
        <taxon>Pseudomonadota</taxon>
        <taxon>Alphaproteobacteria</taxon>
        <taxon>Acetobacterales</taxon>
        <taxon>Roseomonadaceae</taxon>
        <taxon>Caldovatus</taxon>
    </lineage>
</organism>
<evidence type="ECO:0000256" key="6">
    <source>
        <dbReference type="ARBA" id="ARBA00023136"/>
    </source>
</evidence>
<evidence type="ECO:0000256" key="7">
    <source>
        <dbReference type="SAM" id="Phobius"/>
    </source>
</evidence>
<comment type="caution">
    <text evidence="9">The sequence shown here is derived from an EMBL/GenBank/DDBJ whole genome shotgun (WGS) entry which is preliminary data.</text>
</comment>
<dbReference type="CDD" id="cd17321">
    <property type="entry name" value="MFS_MMR_MDR_like"/>
    <property type="match status" value="1"/>
</dbReference>
<dbReference type="PROSITE" id="PS50850">
    <property type="entry name" value="MFS"/>
    <property type="match status" value="1"/>
</dbReference>
<feature type="transmembrane region" description="Helical" evidence="7">
    <location>
        <begin position="12"/>
        <end position="36"/>
    </location>
</feature>
<dbReference type="AlphaFoldDB" id="A0A8J2Z8P2"/>
<feature type="transmembrane region" description="Helical" evidence="7">
    <location>
        <begin position="260"/>
        <end position="285"/>
    </location>
</feature>
<evidence type="ECO:0000256" key="3">
    <source>
        <dbReference type="ARBA" id="ARBA00022475"/>
    </source>
</evidence>
<dbReference type="PANTHER" id="PTHR42718:SF46">
    <property type="entry name" value="BLR6921 PROTEIN"/>
    <property type="match status" value="1"/>
</dbReference>
<feature type="transmembrane region" description="Helical" evidence="7">
    <location>
        <begin position="322"/>
        <end position="345"/>
    </location>
</feature>
<evidence type="ECO:0000313" key="10">
    <source>
        <dbReference type="Proteomes" id="UP000597507"/>
    </source>
</evidence>
<dbReference type="GO" id="GO:0022857">
    <property type="term" value="F:transmembrane transporter activity"/>
    <property type="evidence" value="ECO:0007669"/>
    <property type="project" value="InterPro"/>
</dbReference>
<name>A0A8J2Z8P2_9PROT</name>
<feature type="transmembrane region" description="Helical" evidence="7">
    <location>
        <begin position="191"/>
        <end position="210"/>
    </location>
</feature>
<dbReference type="EMBL" id="BMKS01000001">
    <property type="protein sequence ID" value="GGG20209.1"/>
    <property type="molecule type" value="Genomic_DNA"/>
</dbReference>
<keyword evidence="10" id="KW-1185">Reference proteome</keyword>
<keyword evidence="6 7" id="KW-0472">Membrane</keyword>
<dbReference type="Pfam" id="PF07690">
    <property type="entry name" value="MFS_1"/>
    <property type="match status" value="1"/>
</dbReference>
<feature type="transmembrane region" description="Helical" evidence="7">
    <location>
        <begin position="163"/>
        <end position="179"/>
    </location>
</feature>
<evidence type="ECO:0000256" key="4">
    <source>
        <dbReference type="ARBA" id="ARBA00022692"/>
    </source>
</evidence>
<reference evidence="9 10" key="1">
    <citation type="journal article" date="2014" name="Int. J. Syst. Evol. Microbiol.">
        <title>Complete genome sequence of Corynebacterium casei LMG S-19264T (=DSM 44701T), isolated from a smear-ripened cheese.</title>
        <authorList>
            <consortium name="US DOE Joint Genome Institute (JGI-PGF)"/>
            <person name="Walter F."/>
            <person name="Albersmeier A."/>
            <person name="Kalinowski J."/>
            <person name="Ruckert C."/>
        </authorList>
    </citation>
    <scope>NUCLEOTIDE SEQUENCE [LARGE SCALE GENOMIC DNA]</scope>
    <source>
        <strain evidence="9 10">CGMCC 1.16330</strain>
    </source>
</reference>
<dbReference type="SUPFAM" id="SSF103473">
    <property type="entry name" value="MFS general substrate transporter"/>
    <property type="match status" value="1"/>
</dbReference>
<dbReference type="Proteomes" id="UP000597507">
    <property type="component" value="Unassembled WGS sequence"/>
</dbReference>
<feature type="transmembrane region" description="Helical" evidence="7">
    <location>
        <begin position="391"/>
        <end position="411"/>
    </location>
</feature>
<gene>
    <name evidence="9" type="ORF">GCM10010964_05580</name>
</gene>
<evidence type="ECO:0000259" key="8">
    <source>
        <dbReference type="PROSITE" id="PS50850"/>
    </source>
</evidence>
<evidence type="ECO:0000313" key="9">
    <source>
        <dbReference type="EMBL" id="GGG20209.1"/>
    </source>
</evidence>
<feature type="transmembrane region" description="Helical" evidence="7">
    <location>
        <begin position="42"/>
        <end position="61"/>
    </location>
</feature>
<feature type="transmembrane region" description="Helical" evidence="7">
    <location>
        <begin position="351"/>
        <end position="370"/>
    </location>
</feature>
<comment type="subcellular location">
    <subcellularLocation>
        <location evidence="1">Cell membrane</location>
        <topology evidence="1">Multi-pass membrane protein</topology>
    </subcellularLocation>
</comment>
<feature type="transmembrane region" description="Helical" evidence="7">
    <location>
        <begin position="73"/>
        <end position="96"/>
    </location>
</feature>
<dbReference type="InterPro" id="IPR036259">
    <property type="entry name" value="MFS_trans_sf"/>
</dbReference>
<dbReference type="PANTHER" id="PTHR42718">
    <property type="entry name" value="MAJOR FACILITATOR SUPERFAMILY MULTIDRUG TRANSPORTER MFSC"/>
    <property type="match status" value="1"/>
</dbReference>
<evidence type="ECO:0000256" key="5">
    <source>
        <dbReference type="ARBA" id="ARBA00022989"/>
    </source>
</evidence>
<keyword evidence="5 7" id="KW-1133">Transmembrane helix</keyword>
<feature type="transmembrane region" description="Helical" evidence="7">
    <location>
        <begin position="431"/>
        <end position="454"/>
    </location>
</feature>
<evidence type="ECO:0000256" key="1">
    <source>
        <dbReference type="ARBA" id="ARBA00004651"/>
    </source>
</evidence>
<dbReference type="InterPro" id="IPR011701">
    <property type="entry name" value="MFS"/>
</dbReference>
<keyword evidence="2" id="KW-0813">Transport</keyword>
<keyword evidence="3" id="KW-1003">Cell membrane</keyword>
<dbReference type="Gene3D" id="1.20.1720.10">
    <property type="entry name" value="Multidrug resistance protein D"/>
    <property type="match status" value="1"/>
</dbReference>
<evidence type="ECO:0000256" key="2">
    <source>
        <dbReference type="ARBA" id="ARBA00022448"/>
    </source>
</evidence>
<feature type="transmembrane region" description="Helical" evidence="7">
    <location>
        <begin position="222"/>
        <end position="239"/>
    </location>
</feature>
<dbReference type="Gene3D" id="1.20.1250.20">
    <property type="entry name" value="MFS general substrate transporter like domains"/>
    <property type="match status" value="1"/>
</dbReference>
<feature type="transmembrane region" description="Helical" evidence="7">
    <location>
        <begin position="102"/>
        <end position="123"/>
    </location>
</feature>
<dbReference type="GO" id="GO:0005886">
    <property type="term" value="C:plasma membrane"/>
    <property type="evidence" value="ECO:0007669"/>
    <property type="project" value="UniProtKB-SubCell"/>
</dbReference>
<proteinExistence type="predicted"/>
<accession>A0A8J2Z8P2</accession>
<protein>
    <submittedName>
        <fullName evidence="9">MFS transporter</fullName>
    </submittedName>
</protein>
<feature type="transmembrane region" description="Helical" evidence="7">
    <location>
        <begin position="135"/>
        <end position="157"/>
    </location>
</feature>
<feature type="domain" description="Major facilitator superfamily (MFS) profile" evidence="8">
    <location>
        <begin position="1"/>
        <end position="458"/>
    </location>
</feature>
<sequence length="459" mass="46673">MPPRAWLRLAPLGLGSLIVPLDSAVNIAFPAITAHFGLPLPAIQWVIVCYVLTYGSLMLGIGRLGDLLGHRAVFRWGLAVSVVAYLLCAHAPSYGLLLAARVLQGIGAALVLSCGPALATLTFPEAMRSRALGAYLLVIALGGALGPSLGGALVHAFGWEAVFWFRAPIAAAALLMLAGQPAAPRPERRGSFDLAGAALLALAVGTALLAVNQARRLAAGEWQAAALVAAALAALGGFLRRSRRAANPIMDLSLFGRGDFALVNAANALVNFAGFAVLLVVPFFLVRVAALPAWLAGLVLAAGPLGAVLASPLGGWALARLAAPLPVAVAGLALAAGGLALIALWDAATGMPLLVLSLFAQGGGMGLFQVTCAEMISAAMRREDRGVAGSLAMLTRTLGVVCAASLLSLLFDAVEAAALAVPGAEPQAAFLAAFRATFAAAAAVPALLLAPFLLRALRR</sequence>
<dbReference type="InterPro" id="IPR020846">
    <property type="entry name" value="MFS_dom"/>
</dbReference>
<keyword evidence="4 7" id="KW-0812">Transmembrane</keyword>
<feature type="transmembrane region" description="Helical" evidence="7">
    <location>
        <begin position="291"/>
        <end position="310"/>
    </location>
</feature>